<evidence type="ECO:0000313" key="3">
    <source>
        <dbReference type="Proteomes" id="UP000008237"/>
    </source>
</evidence>
<name>E2C9S5_HARSA</name>
<keyword evidence="3" id="KW-1185">Reference proteome</keyword>
<accession>E2C9S5</accession>
<dbReference type="EMBL" id="GL453897">
    <property type="protein sequence ID" value="EFN75315.1"/>
    <property type="molecule type" value="Genomic_DNA"/>
</dbReference>
<feature type="region of interest" description="Disordered" evidence="1">
    <location>
        <begin position="25"/>
        <end position="64"/>
    </location>
</feature>
<dbReference type="Proteomes" id="UP000008237">
    <property type="component" value="Unassembled WGS sequence"/>
</dbReference>
<reference evidence="2 3" key="1">
    <citation type="journal article" date="2010" name="Science">
        <title>Genomic comparison of the ants Camponotus floridanus and Harpegnathos saltator.</title>
        <authorList>
            <person name="Bonasio R."/>
            <person name="Zhang G."/>
            <person name="Ye C."/>
            <person name="Mutti N.S."/>
            <person name="Fang X."/>
            <person name="Qin N."/>
            <person name="Donahue G."/>
            <person name="Yang P."/>
            <person name="Li Q."/>
            <person name="Li C."/>
            <person name="Zhang P."/>
            <person name="Huang Z."/>
            <person name="Berger S.L."/>
            <person name="Reinberg D."/>
            <person name="Wang J."/>
            <person name="Liebig J."/>
        </authorList>
    </citation>
    <scope>NUCLEOTIDE SEQUENCE [LARGE SCALE GENOMIC DNA]</scope>
    <source>
        <strain evidence="2 3">R22 G/1</strain>
    </source>
</reference>
<organism evidence="3">
    <name type="scientific">Harpegnathos saltator</name>
    <name type="common">Jerdon's jumping ant</name>
    <dbReference type="NCBI Taxonomy" id="610380"/>
    <lineage>
        <taxon>Eukaryota</taxon>
        <taxon>Metazoa</taxon>
        <taxon>Ecdysozoa</taxon>
        <taxon>Arthropoda</taxon>
        <taxon>Hexapoda</taxon>
        <taxon>Insecta</taxon>
        <taxon>Pterygota</taxon>
        <taxon>Neoptera</taxon>
        <taxon>Endopterygota</taxon>
        <taxon>Hymenoptera</taxon>
        <taxon>Apocrita</taxon>
        <taxon>Aculeata</taxon>
        <taxon>Formicoidea</taxon>
        <taxon>Formicidae</taxon>
        <taxon>Ponerinae</taxon>
        <taxon>Ponerini</taxon>
        <taxon>Harpegnathos</taxon>
    </lineage>
</organism>
<gene>
    <name evidence="2" type="ORF">EAI_05240</name>
</gene>
<protein>
    <submittedName>
        <fullName evidence="2">Uncharacterized protein</fullName>
    </submittedName>
</protein>
<proteinExistence type="predicted"/>
<dbReference type="InParanoid" id="E2C9S5"/>
<evidence type="ECO:0000256" key="1">
    <source>
        <dbReference type="SAM" id="MobiDB-lite"/>
    </source>
</evidence>
<dbReference type="AlphaFoldDB" id="E2C9S5"/>
<feature type="compositionally biased region" description="Polar residues" evidence="1">
    <location>
        <begin position="49"/>
        <end position="60"/>
    </location>
</feature>
<sequence>MATIIHLERRRGNGEASVCAIDRNQRGGQRVNKRIDDDDDDDSVANGPSGVSNPPNSTETTKLRPENATVVFDGFSKVDITDKSQSDPGSRYQIFFIVLYLRNVRVLRPPRGISHEVSRAHLGLVHTEKCGPLPPVETAIADRERNRNRLCDGSIAVLERVTNRNRGVVSAVRYDF</sequence>
<evidence type="ECO:0000313" key="2">
    <source>
        <dbReference type="EMBL" id="EFN75315.1"/>
    </source>
</evidence>